<comment type="caution">
    <text evidence="8">The sequence shown here is derived from an EMBL/GenBank/DDBJ whole genome shotgun (WGS) entry which is preliminary data.</text>
</comment>
<reference evidence="8 9" key="1">
    <citation type="submission" date="2023-01" db="EMBL/GenBank/DDBJ databases">
        <title>Novel diversity within Roseofilum (Cyanobacteria; Desertifilaceae) from marine benthic mats with descriptions of four novel species.</title>
        <authorList>
            <person name="Wang Y."/>
            <person name="Berthold D.E."/>
            <person name="Hu J."/>
            <person name="Lefler F.W."/>
            <person name="Laughinghouse H.D. IV."/>
        </authorList>
    </citation>
    <scope>NUCLEOTIDE SEQUENCE [LARGE SCALE GENOMIC DNA]</scope>
    <source>
        <strain evidence="8 9">BLCC-M114</strain>
    </source>
</reference>
<feature type="transmembrane region" description="Helical" evidence="6">
    <location>
        <begin position="38"/>
        <end position="56"/>
    </location>
</feature>
<accession>A0ABT7B8R0</accession>
<feature type="transmembrane region" description="Helical" evidence="6">
    <location>
        <begin position="153"/>
        <end position="172"/>
    </location>
</feature>
<keyword evidence="5 6" id="KW-0472">Membrane</keyword>
<evidence type="ECO:0000313" key="9">
    <source>
        <dbReference type="Proteomes" id="UP001235849"/>
    </source>
</evidence>
<feature type="transmembrane region" description="Helical" evidence="6">
    <location>
        <begin position="111"/>
        <end position="133"/>
    </location>
</feature>
<evidence type="ECO:0000256" key="3">
    <source>
        <dbReference type="ARBA" id="ARBA00022692"/>
    </source>
</evidence>
<sequence>MSNSHIFEEKAIKLGMIGTLGMAVLGFGFSILTQSEAILLDGLFSLINFIVTFLSLHVSRLIRRPDDQYYPFGYAIFEPIFNMSKGLLMLVICIFALVSAISAIVDGGYPVSAGIAIWYALIAATGCMAIAVIQRKLAQKSGSPLLEVDAKSWFIDGLLSGAVALGFIIVMFVQKTPLAPFTPYADPTLVIILVLAAGSMPIGIIKSNWYQVVGRVDESNLQAQVLRLVNPILETESITNYHIRQGCLGRLVYVQFYFVFPSTQELHLMEQDRLRTLLYNTLRAEFPYLAADFIFTTDPIWLRRAITPDDRQY</sequence>
<evidence type="ECO:0000313" key="8">
    <source>
        <dbReference type="EMBL" id="MDJ1175554.1"/>
    </source>
</evidence>
<evidence type="ECO:0000256" key="2">
    <source>
        <dbReference type="ARBA" id="ARBA00022448"/>
    </source>
</evidence>
<organism evidence="8 9">
    <name type="scientific">Roseofilum capinflatum BLCC-M114</name>
    <dbReference type="NCBI Taxonomy" id="3022440"/>
    <lineage>
        <taxon>Bacteria</taxon>
        <taxon>Bacillati</taxon>
        <taxon>Cyanobacteriota</taxon>
        <taxon>Cyanophyceae</taxon>
        <taxon>Desertifilales</taxon>
        <taxon>Desertifilaceae</taxon>
        <taxon>Roseofilum</taxon>
        <taxon>Roseofilum capinflatum</taxon>
    </lineage>
</organism>
<dbReference type="SUPFAM" id="SSF161111">
    <property type="entry name" value="Cation efflux protein transmembrane domain-like"/>
    <property type="match status" value="1"/>
</dbReference>
<dbReference type="Proteomes" id="UP001235849">
    <property type="component" value="Unassembled WGS sequence"/>
</dbReference>
<evidence type="ECO:0000256" key="4">
    <source>
        <dbReference type="ARBA" id="ARBA00022989"/>
    </source>
</evidence>
<proteinExistence type="predicted"/>
<protein>
    <submittedName>
        <fullName evidence="8">Cation transporter</fullName>
    </submittedName>
</protein>
<name>A0ABT7B8R0_9CYAN</name>
<evidence type="ECO:0000256" key="6">
    <source>
        <dbReference type="SAM" id="Phobius"/>
    </source>
</evidence>
<evidence type="ECO:0000256" key="5">
    <source>
        <dbReference type="ARBA" id="ARBA00023136"/>
    </source>
</evidence>
<keyword evidence="9" id="KW-1185">Reference proteome</keyword>
<dbReference type="InterPro" id="IPR050291">
    <property type="entry name" value="CDF_Transporter"/>
</dbReference>
<feature type="transmembrane region" description="Helical" evidence="6">
    <location>
        <begin position="184"/>
        <end position="205"/>
    </location>
</feature>
<gene>
    <name evidence="8" type="ORF">PMG25_15795</name>
</gene>
<dbReference type="PANTHER" id="PTHR43840">
    <property type="entry name" value="MITOCHONDRIAL METAL TRANSPORTER 1-RELATED"/>
    <property type="match status" value="1"/>
</dbReference>
<dbReference type="EMBL" id="JAQOSO010000084">
    <property type="protein sequence ID" value="MDJ1175554.1"/>
    <property type="molecule type" value="Genomic_DNA"/>
</dbReference>
<dbReference type="PANTHER" id="PTHR43840:SF15">
    <property type="entry name" value="MITOCHONDRIAL METAL TRANSPORTER 1-RELATED"/>
    <property type="match status" value="1"/>
</dbReference>
<dbReference type="InterPro" id="IPR027469">
    <property type="entry name" value="Cation_efflux_TMD_sf"/>
</dbReference>
<dbReference type="Pfam" id="PF01545">
    <property type="entry name" value="Cation_efflux"/>
    <property type="match status" value="1"/>
</dbReference>
<dbReference type="Gene3D" id="1.20.1510.10">
    <property type="entry name" value="Cation efflux protein transmembrane domain"/>
    <property type="match status" value="1"/>
</dbReference>
<evidence type="ECO:0000259" key="7">
    <source>
        <dbReference type="Pfam" id="PF01545"/>
    </source>
</evidence>
<dbReference type="RefSeq" id="WP_283767856.1">
    <property type="nucleotide sequence ID" value="NZ_JAQOSO010000084.1"/>
</dbReference>
<evidence type="ECO:0000256" key="1">
    <source>
        <dbReference type="ARBA" id="ARBA00004141"/>
    </source>
</evidence>
<dbReference type="InterPro" id="IPR058533">
    <property type="entry name" value="Cation_efflux_TM"/>
</dbReference>
<feature type="transmembrane region" description="Helical" evidence="6">
    <location>
        <begin position="87"/>
        <end position="105"/>
    </location>
</feature>
<feature type="transmembrane region" description="Helical" evidence="6">
    <location>
        <begin position="12"/>
        <end position="32"/>
    </location>
</feature>
<keyword evidence="4 6" id="KW-1133">Transmembrane helix</keyword>
<comment type="subcellular location">
    <subcellularLocation>
        <location evidence="1">Membrane</location>
        <topology evidence="1">Multi-pass membrane protein</topology>
    </subcellularLocation>
</comment>
<keyword evidence="3 6" id="KW-0812">Transmembrane</keyword>
<feature type="domain" description="Cation efflux protein transmembrane" evidence="7">
    <location>
        <begin position="14"/>
        <end position="208"/>
    </location>
</feature>
<keyword evidence="2" id="KW-0813">Transport</keyword>